<dbReference type="PANTHER" id="PTHR36934">
    <property type="entry name" value="BLR0278 PROTEIN"/>
    <property type="match status" value="1"/>
</dbReference>
<dbReference type="InterPro" id="IPR029069">
    <property type="entry name" value="HotDog_dom_sf"/>
</dbReference>
<proteinExistence type="predicted"/>
<gene>
    <name evidence="2" type="ORF">UFOPK1811_00967</name>
    <name evidence="3" type="ORF">UFOPK2360_00095</name>
    <name evidence="4" type="ORF">UFOPK2922_01090</name>
    <name evidence="5" type="ORF">UFOPK3306_01309</name>
</gene>
<dbReference type="EMBL" id="CAFBLI010000151">
    <property type="protein sequence ID" value="CAB4878038.1"/>
    <property type="molecule type" value="Genomic_DNA"/>
</dbReference>
<organism evidence="4">
    <name type="scientific">freshwater metagenome</name>
    <dbReference type="NCBI Taxonomy" id="449393"/>
    <lineage>
        <taxon>unclassified sequences</taxon>
        <taxon>metagenomes</taxon>
        <taxon>ecological metagenomes</taxon>
    </lineage>
</organism>
<dbReference type="Gene3D" id="3.10.129.10">
    <property type="entry name" value="Hotdog Thioesterase"/>
    <property type="match status" value="1"/>
</dbReference>
<dbReference type="AlphaFoldDB" id="A0A6J6WE42"/>
<reference evidence="4" key="1">
    <citation type="submission" date="2020-05" db="EMBL/GenBank/DDBJ databases">
        <authorList>
            <person name="Chiriac C."/>
            <person name="Salcher M."/>
            <person name="Ghai R."/>
            <person name="Kavagutti S V."/>
        </authorList>
    </citation>
    <scope>NUCLEOTIDE SEQUENCE</scope>
</reference>
<dbReference type="Pfam" id="PF22636">
    <property type="entry name" value="FlK"/>
    <property type="match status" value="1"/>
</dbReference>
<evidence type="ECO:0000313" key="3">
    <source>
        <dbReference type="EMBL" id="CAB4674780.1"/>
    </source>
</evidence>
<feature type="domain" description="Fluoroacetyl-CoA-specific thioesterase-like" evidence="1">
    <location>
        <begin position="21"/>
        <end position="123"/>
    </location>
</feature>
<sequence length="138" mass="14665">MSTEQFSEKYLGVVGMSGMSVRQGDTAIAHGSGDVPVLATPQVIALAESATVAALLECIEQGETSVGIRVEFDHISTASIGAEVRAIATCTKVENNRLTFEIEVHEQERLIARGLVIRAVVDRVSFLAKAAAQSLSHQ</sequence>
<accession>A0A6J6WE42</accession>
<evidence type="ECO:0000313" key="4">
    <source>
        <dbReference type="EMBL" id="CAB4781715.1"/>
    </source>
</evidence>
<dbReference type="SUPFAM" id="SSF54637">
    <property type="entry name" value="Thioesterase/thiol ester dehydrase-isomerase"/>
    <property type="match status" value="1"/>
</dbReference>
<evidence type="ECO:0000259" key="1">
    <source>
        <dbReference type="Pfam" id="PF22636"/>
    </source>
</evidence>
<dbReference type="PANTHER" id="PTHR36934:SF1">
    <property type="entry name" value="THIOESTERASE DOMAIN-CONTAINING PROTEIN"/>
    <property type="match status" value="1"/>
</dbReference>
<dbReference type="EMBL" id="CAEZUJ010000039">
    <property type="protein sequence ID" value="CAB4603398.1"/>
    <property type="molecule type" value="Genomic_DNA"/>
</dbReference>
<dbReference type="InterPro" id="IPR054485">
    <property type="entry name" value="FlK-like_dom"/>
</dbReference>
<dbReference type="PIRSF" id="PIRSF014972">
    <property type="entry name" value="FlK"/>
    <property type="match status" value="1"/>
</dbReference>
<dbReference type="InterPro" id="IPR025540">
    <property type="entry name" value="FlK"/>
</dbReference>
<dbReference type="EMBL" id="CAEZXH010000003">
    <property type="protein sequence ID" value="CAB4674780.1"/>
    <property type="molecule type" value="Genomic_DNA"/>
</dbReference>
<name>A0A6J6WE42_9ZZZZ</name>
<evidence type="ECO:0000313" key="2">
    <source>
        <dbReference type="EMBL" id="CAB4603398.1"/>
    </source>
</evidence>
<protein>
    <submittedName>
        <fullName evidence="4">Unannotated protein</fullName>
    </submittedName>
</protein>
<evidence type="ECO:0000313" key="5">
    <source>
        <dbReference type="EMBL" id="CAB4878038.1"/>
    </source>
</evidence>
<dbReference type="EMBL" id="CAEZZS010000055">
    <property type="protein sequence ID" value="CAB4781715.1"/>
    <property type="molecule type" value="Genomic_DNA"/>
</dbReference>